<dbReference type="Pfam" id="PF01583">
    <property type="entry name" value="APS_kinase"/>
    <property type="match status" value="1"/>
</dbReference>
<comment type="caution">
    <text evidence="8">The sequence shown here is derived from an EMBL/GenBank/DDBJ whole genome shotgun (WGS) entry which is preliminary data.</text>
</comment>
<evidence type="ECO:0000256" key="3">
    <source>
        <dbReference type="ARBA" id="ARBA00022679"/>
    </source>
</evidence>
<keyword evidence="4 6" id="KW-0547">Nucleotide-binding</keyword>
<evidence type="ECO:0000256" key="6">
    <source>
        <dbReference type="RuleBase" id="RU004347"/>
    </source>
</evidence>
<dbReference type="PANTHER" id="PTHR42700">
    <property type="entry name" value="SULFATE ADENYLYLTRANSFERASE"/>
    <property type="match status" value="1"/>
</dbReference>
<dbReference type="InterPro" id="IPR059117">
    <property type="entry name" value="APS_kinase_dom"/>
</dbReference>
<dbReference type="SUPFAM" id="SSF52540">
    <property type="entry name" value="P-loop containing nucleoside triphosphate hydrolases"/>
    <property type="match status" value="1"/>
</dbReference>
<keyword evidence="6 8" id="KW-0418">Kinase</keyword>
<dbReference type="EMBL" id="JACOGF010000022">
    <property type="protein sequence ID" value="MBC3920984.1"/>
    <property type="molecule type" value="Genomic_DNA"/>
</dbReference>
<keyword evidence="5 6" id="KW-0067">ATP-binding</keyword>
<comment type="function">
    <text evidence="6">Catalyzes the synthesis of activated sulfate.</text>
</comment>
<comment type="similarity">
    <text evidence="6">Belongs to the APS kinase family.</text>
</comment>
<keyword evidence="3 6" id="KW-0808">Transferase</keyword>
<evidence type="ECO:0000259" key="7">
    <source>
        <dbReference type="Pfam" id="PF01583"/>
    </source>
</evidence>
<dbReference type="NCBIfam" id="TIGR00455">
    <property type="entry name" value="apsK"/>
    <property type="match status" value="1"/>
</dbReference>
<gene>
    <name evidence="8" type="primary">cysC</name>
    <name evidence="8" type="ORF">H8L32_26205</name>
</gene>
<evidence type="ECO:0000256" key="1">
    <source>
        <dbReference type="ARBA" id="ARBA00001823"/>
    </source>
</evidence>
<evidence type="ECO:0000256" key="2">
    <source>
        <dbReference type="ARBA" id="ARBA00012121"/>
    </source>
</evidence>
<accession>A0ABR6ZZA2</accession>
<dbReference type="InterPro" id="IPR050512">
    <property type="entry name" value="Sulf_AdTrans/APS_kinase"/>
</dbReference>
<dbReference type="GO" id="GO:0004020">
    <property type="term" value="F:adenylylsulfate kinase activity"/>
    <property type="evidence" value="ECO:0007669"/>
    <property type="project" value="UniProtKB-EC"/>
</dbReference>
<dbReference type="Proteomes" id="UP000650424">
    <property type="component" value="Unassembled WGS sequence"/>
</dbReference>
<comment type="pathway">
    <text evidence="6">Sulfur metabolism; hydrogen sulfide biosynthesis; sulfite from sulfate: step 2/3.</text>
</comment>
<keyword evidence="9" id="KW-1185">Reference proteome</keyword>
<protein>
    <recommendedName>
        <fullName evidence="2 6">Adenylyl-sulfate kinase</fullName>
        <ecNumber evidence="2 6">2.7.1.25</ecNumber>
    </recommendedName>
</protein>
<dbReference type="Gene3D" id="3.40.50.300">
    <property type="entry name" value="P-loop containing nucleotide triphosphate hydrolases"/>
    <property type="match status" value="1"/>
</dbReference>
<sequence length="190" mass="20622">MRDQEQIKTLSNTVKGATKTWWLSGLPGAGKTTLAQNLADRLRTHALPVCVLDGDELRKGLSRDLGFSPADREEQGRRTAEMARLLNSNGIHAIVALVSPTMSGRALARGIVGVQHFIETYVATPLHVCQQRDPKGWYARAKNDPALQLTGVSAPYEAPLSPECVIDTDKVSVADATNQLFSFVKEVSAL</sequence>
<feature type="domain" description="APS kinase" evidence="7">
    <location>
        <begin position="19"/>
        <end position="167"/>
    </location>
</feature>
<reference evidence="8 9" key="1">
    <citation type="submission" date="2020-08" db="EMBL/GenBank/DDBJ databases">
        <title>Novel species isolated from subtropical streams in China.</title>
        <authorList>
            <person name="Lu H."/>
        </authorList>
    </citation>
    <scope>NUCLEOTIDE SEQUENCE [LARGE SCALE GENOMIC DNA]</scope>
    <source>
        <strain evidence="8 9">CY18W</strain>
    </source>
</reference>
<dbReference type="InterPro" id="IPR002891">
    <property type="entry name" value="APS"/>
</dbReference>
<evidence type="ECO:0000313" key="8">
    <source>
        <dbReference type="EMBL" id="MBC3920984.1"/>
    </source>
</evidence>
<name>A0ABR6ZZA2_9BURK</name>
<evidence type="ECO:0000256" key="4">
    <source>
        <dbReference type="ARBA" id="ARBA00022741"/>
    </source>
</evidence>
<evidence type="ECO:0000256" key="5">
    <source>
        <dbReference type="ARBA" id="ARBA00022840"/>
    </source>
</evidence>
<comment type="catalytic activity">
    <reaction evidence="1 6">
        <text>adenosine 5'-phosphosulfate + ATP = 3'-phosphoadenylyl sulfate + ADP + H(+)</text>
        <dbReference type="Rhea" id="RHEA:24152"/>
        <dbReference type="ChEBI" id="CHEBI:15378"/>
        <dbReference type="ChEBI" id="CHEBI:30616"/>
        <dbReference type="ChEBI" id="CHEBI:58243"/>
        <dbReference type="ChEBI" id="CHEBI:58339"/>
        <dbReference type="ChEBI" id="CHEBI:456216"/>
        <dbReference type="EC" id="2.7.1.25"/>
    </reaction>
</comment>
<evidence type="ECO:0000313" key="9">
    <source>
        <dbReference type="Proteomes" id="UP000650424"/>
    </source>
</evidence>
<dbReference type="InterPro" id="IPR027417">
    <property type="entry name" value="P-loop_NTPase"/>
</dbReference>
<dbReference type="EC" id="2.7.1.25" evidence="2 6"/>
<dbReference type="CDD" id="cd02027">
    <property type="entry name" value="APSK"/>
    <property type="match status" value="1"/>
</dbReference>
<dbReference type="PANTHER" id="PTHR42700:SF1">
    <property type="entry name" value="SULFATE ADENYLYLTRANSFERASE"/>
    <property type="match status" value="1"/>
</dbReference>
<organism evidence="8 9">
    <name type="scientific">Undibacterium hunanense</name>
    <dbReference type="NCBI Taxonomy" id="2762292"/>
    <lineage>
        <taxon>Bacteria</taxon>
        <taxon>Pseudomonadati</taxon>
        <taxon>Pseudomonadota</taxon>
        <taxon>Betaproteobacteria</taxon>
        <taxon>Burkholderiales</taxon>
        <taxon>Oxalobacteraceae</taxon>
        <taxon>Undibacterium</taxon>
    </lineage>
</organism>
<proteinExistence type="inferred from homology"/>